<dbReference type="CDD" id="cd07386">
    <property type="entry name" value="MPP_DNA_pol_II_small_archeal_C"/>
    <property type="match status" value="1"/>
</dbReference>
<feature type="domain" description="DNA polymerase alpha/delta/epsilon subunit B" evidence="16">
    <location>
        <begin position="263"/>
        <end position="465"/>
    </location>
</feature>
<evidence type="ECO:0000256" key="11">
    <source>
        <dbReference type="ARBA" id="ARBA00023125"/>
    </source>
</evidence>
<sequence>MNEVDVLTVFIEEGYQISPEAVELICSHCSPERLIQQVLGNIDTSVLVIGVEHIDIDSAAADPANESTDGPVTTFVENSADTLRIQTEQPLASVITSSGSPDFLLSDNPVSIISDISDNSTCVGEYMEFVQFFRNRYSRLSEIIRSRVNARPIESLNKNRSPGLRGGKDFGDVSIIGMISDIKSTSNGHKILEVEDPTGSFSVLVRMADKELYEQATHLVLDEVVGFSGALTNDGKLMIAQKIIIPDLPNTMAKKGGSFGKAVLTSDVHVGSTTFMEEPWERFVDFLRGDTDNEALAAISKEVRYLVVAGDLVDGVGIYPGQEHELNIPDVYDQYRKAAEYFDEIPKNIRVIISPGNHDAVRQAEPQPKLPECIRADFPSNVTFVGNPAMVNLDGTKILIYHGRSIDDLVAAVPGVSYTEPTRGMVEMMKFRHLSPMYGSRVSIAPEKNDHFVLGQVPDILHCGHVHTVGVEWYKNVLLVNSGTWQDQTEFQKRMNVVPTPCQVPVVDLATYRTSILRFDE</sequence>
<dbReference type="NCBIfam" id="NF003118">
    <property type="entry name" value="PRK04036.1-3"/>
    <property type="match status" value="1"/>
</dbReference>
<dbReference type="EC" id="3.1.11.1" evidence="15"/>
<evidence type="ECO:0000313" key="18">
    <source>
        <dbReference type="Proteomes" id="UP000509594"/>
    </source>
</evidence>
<dbReference type="Gene3D" id="3.60.21.50">
    <property type="match status" value="1"/>
</dbReference>
<dbReference type="InterPro" id="IPR007185">
    <property type="entry name" value="DNA_pol_a/d/e_bsu"/>
</dbReference>
<evidence type="ECO:0000313" key="17">
    <source>
        <dbReference type="EMBL" id="QLC48947.1"/>
    </source>
</evidence>
<evidence type="ECO:0000256" key="12">
    <source>
        <dbReference type="ARBA" id="ARBA00023268"/>
    </source>
</evidence>
<proteinExistence type="inferred from homology"/>
<dbReference type="AlphaFoldDB" id="A0A7D5IMY8"/>
<keyword evidence="6 15" id="KW-0235">DNA replication</keyword>
<keyword evidence="9 15" id="KW-0269">Exonuclease</keyword>
<accession>A0A7D5IMY8</accession>
<dbReference type="InterPro" id="IPR011149">
    <property type="entry name" value="Pol2_small_arc"/>
</dbReference>
<dbReference type="NCBIfam" id="NF003120">
    <property type="entry name" value="PRK04036.1-5"/>
    <property type="match status" value="1"/>
</dbReference>
<organism evidence="17 18">
    <name type="scientific">Methanolobus zinderi</name>
    <dbReference type="NCBI Taxonomy" id="536044"/>
    <lineage>
        <taxon>Archaea</taxon>
        <taxon>Methanobacteriati</taxon>
        <taxon>Methanobacteriota</taxon>
        <taxon>Stenosarchaea group</taxon>
        <taxon>Methanomicrobia</taxon>
        <taxon>Methanosarcinales</taxon>
        <taxon>Methanosarcinaceae</taxon>
        <taxon>Methanolobus</taxon>
    </lineage>
</organism>
<keyword evidence="10 15" id="KW-0239">DNA-directed DNA polymerase</keyword>
<dbReference type="GO" id="GO:0006271">
    <property type="term" value="P:DNA strand elongation involved in DNA replication"/>
    <property type="evidence" value="ECO:0007669"/>
    <property type="project" value="TreeGrafter"/>
</dbReference>
<keyword evidence="4 15" id="KW-0808">Transferase</keyword>
<evidence type="ECO:0000256" key="14">
    <source>
        <dbReference type="ARBA" id="ARBA00049244"/>
    </source>
</evidence>
<dbReference type="CDD" id="cd04490">
    <property type="entry name" value="PolII_SU_OBF"/>
    <property type="match status" value="1"/>
</dbReference>
<keyword evidence="11 15" id="KW-0238">DNA-binding</keyword>
<dbReference type="GO" id="GO:0003887">
    <property type="term" value="F:DNA-directed DNA polymerase activity"/>
    <property type="evidence" value="ECO:0007669"/>
    <property type="project" value="UniProtKB-UniRule"/>
</dbReference>
<dbReference type="InterPro" id="IPR024826">
    <property type="entry name" value="DNA_pol_delta/II_ssu"/>
</dbReference>
<keyword evidence="8 15" id="KW-0378">Hydrolase</keyword>
<dbReference type="RefSeq" id="WP_176964010.1">
    <property type="nucleotide sequence ID" value="NZ_CP058215.1"/>
</dbReference>
<dbReference type="KEGG" id="mzi:HWN40_00995"/>
<keyword evidence="12 15" id="KW-0511">Multifunctional enzyme</keyword>
<dbReference type="PANTHER" id="PTHR10416:SF0">
    <property type="entry name" value="DNA POLYMERASE DELTA SUBUNIT 2"/>
    <property type="match status" value="1"/>
</dbReference>
<evidence type="ECO:0000256" key="4">
    <source>
        <dbReference type="ARBA" id="ARBA00022679"/>
    </source>
</evidence>
<evidence type="ECO:0000256" key="13">
    <source>
        <dbReference type="ARBA" id="ARBA00024817"/>
    </source>
</evidence>
<keyword evidence="18" id="KW-1185">Reference proteome</keyword>
<dbReference type="Proteomes" id="UP000509594">
    <property type="component" value="Chromosome"/>
</dbReference>
<dbReference type="NCBIfam" id="NF003116">
    <property type="entry name" value="PRK04036.1-1"/>
    <property type="match status" value="1"/>
</dbReference>
<dbReference type="PANTHER" id="PTHR10416">
    <property type="entry name" value="DNA POLYMERASE DELTA SUBUNIT 2"/>
    <property type="match status" value="1"/>
</dbReference>
<dbReference type="Pfam" id="PF04042">
    <property type="entry name" value="DNA_pol_E_B"/>
    <property type="match status" value="1"/>
</dbReference>
<comment type="similarity">
    <text evidence="2 15">Belongs to the DNA polymerase delta/II small subunit family.</text>
</comment>
<comment type="catalytic activity">
    <reaction evidence="1 15">
        <text>Exonucleolytic cleavage in the 3'- to 5'-direction to yield nucleoside 5'-phosphates.</text>
        <dbReference type="EC" id="3.1.11.1"/>
    </reaction>
</comment>
<evidence type="ECO:0000259" key="16">
    <source>
        <dbReference type="Pfam" id="PF04042"/>
    </source>
</evidence>
<keyword evidence="7 15" id="KW-0540">Nuclease</keyword>
<dbReference type="EC" id="2.7.7.7" evidence="15"/>
<dbReference type="GO" id="GO:0006308">
    <property type="term" value="P:DNA catabolic process"/>
    <property type="evidence" value="ECO:0007669"/>
    <property type="project" value="UniProtKB-UniRule"/>
</dbReference>
<name>A0A7D5IMY8_9EURY</name>
<comment type="catalytic activity">
    <reaction evidence="14 15">
        <text>DNA(n) + a 2'-deoxyribonucleoside 5'-triphosphate = DNA(n+1) + diphosphate</text>
        <dbReference type="Rhea" id="RHEA:22508"/>
        <dbReference type="Rhea" id="RHEA-COMP:17339"/>
        <dbReference type="Rhea" id="RHEA-COMP:17340"/>
        <dbReference type="ChEBI" id="CHEBI:33019"/>
        <dbReference type="ChEBI" id="CHEBI:61560"/>
        <dbReference type="ChEBI" id="CHEBI:173112"/>
        <dbReference type="EC" id="2.7.7.7"/>
    </reaction>
</comment>
<dbReference type="InterPro" id="IPR029052">
    <property type="entry name" value="Metallo-depent_PP-like"/>
</dbReference>
<dbReference type="GeneID" id="55820208"/>
<evidence type="ECO:0000256" key="3">
    <source>
        <dbReference type="ARBA" id="ARBA00011315"/>
    </source>
</evidence>
<dbReference type="GO" id="GO:0008310">
    <property type="term" value="F:single-stranded DNA 3'-5' DNA exonuclease activity"/>
    <property type="evidence" value="ECO:0007669"/>
    <property type="project" value="UniProtKB-EC"/>
</dbReference>
<gene>
    <name evidence="15" type="primary">polB</name>
    <name evidence="17" type="ORF">HWN40_00995</name>
</gene>
<evidence type="ECO:0000256" key="7">
    <source>
        <dbReference type="ARBA" id="ARBA00022722"/>
    </source>
</evidence>
<evidence type="ECO:0000256" key="1">
    <source>
        <dbReference type="ARBA" id="ARBA00000563"/>
    </source>
</evidence>
<dbReference type="OrthoDB" id="372039at2157"/>
<evidence type="ECO:0000256" key="9">
    <source>
        <dbReference type="ARBA" id="ARBA00022839"/>
    </source>
</evidence>
<evidence type="ECO:0000256" key="5">
    <source>
        <dbReference type="ARBA" id="ARBA00022695"/>
    </source>
</evidence>
<dbReference type="SUPFAM" id="SSF56300">
    <property type="entry name" value="Metallo-dependent phosphatases"/>
    <property type="match status" value="1"/>
</dbReference>
<reference evidence="17 18" key="1">
    <citation type="submission" date="2020-06" db="EMBL/GenBank/DDBJ databases">
        <title>Methanolobus halotolerans sp. nov., isolated from a saline lake Tus in Siberia.</title>
        <authorList>
            <person name="Shen Y."/>
            <person name="Chen S.-C."/>
            <person name="Lai M.-C."/>
            <person name="Huang H.-H."/>
            <person name="Chiu H.-H."/>
            <person name="Tang S.-L."/>
            <person name="Rogozin D.Y."/>
            <person name="Degermendzhy A.G."/>
        </authorList>
    </citation>
    <scope>NUCLEOTIDE SEQUENCE [LARGE SCALE GENOMIC DNA]</scope>
    <source>
        <strain evidence="17 18">DSM 21339</strain>
    </source>
</reference>
<evidence type="ECO:0000256" key="15">
    <source>
        <dbReference type="HAMAP-Rule" id="MF_00325"/>
    </source>
</evidence>
<keyword evidence="5 15" id="KW-0548">Nucleotidyltransferase</keyword>
<dbReference type="PIRSF" id="PIRSF000803">
    <property type="entry name" value="Arc_Pol2_small"/>
    <property type="match status" value="1"/>
</dbReference>
<dbReference type="FunFam" id="3.60.21.50:FF:000003">
    <property type="entry name" value="DNA polymerase II small subunit"/>
    <property type="match status" value="1"/>
</dbReference>
<protein>
    <recommendedName>
        <fullName evidence="15">DNA polymerase II small subunit</fullName>
        <shortName evidence="15">Pol II</shortName>
        <ecNumber evidence="15">2.7.7.7</ecNumber>
    </recommendedName>
    <alternativeName>
        <fullName evidence="15">Exodeoxyribonuclease small subunit</fullName>
        <ecNumber evidence="15">3.1.11.1</ecNumber>
    </alternativeName>
</protein>
<dbReference type="GO" id="GO:0003677">
    <property type="term" value="F:DNA binding"/>
    <property type="evidence" value="ECO:0007669"/>
    <property type="project" value="UniProtKB-UniRule"/>
</dbReference>
<evidence type="ECO:0000256" key="10">
    <source>
        <dbReference type="ARBA" id="ARBA00022932"/>
    </source>
</evidence>
<evidence type="ECO:0000256" key="2">
    <source>
        <dbReference type="ARBA" id="ARBA00006035"/>
    </source>
</evidence>
<dbReference type="HAMAP" id="MF_00325">
    <property type="entry name" value="DNApol_II_A_arch"/>
    <property type="match status" value="1"/>
</dbReference>
<dbReference type="GO" id="GO:0042575">
    <property type="term" value="C:DNA polymerase complex"/>
    <property type="evidence" value="ECO:0007669"/>
    <property type="project" value="TreeGrafter"/>
</dbReference>
<comment type="function">
    <text evidence="13 15">Possesses two activities: a DNA synthesis (polymerase) and an exonucleolytic activity that degrades single-stranded DNA in the 3' to 5' direction. Has a template-primer preference which is characteristic of a replicative DNA polymerase.</text>
</comment>
<evidence type="ECO:0000256" key="6">
    <source>
        <dbReference type="ARBA" id="ARBA00022705"/>
    </source>
</evidence>
<dbReference type="EMBL" id="CP058215">
    <property type="protein sequence ID" value="QLC48947.1"/>
    <property type="molecule type" value="Genomic_DNA"/>
</dbReference>
<comment type="subunit">
    <text evidence="3 15">Heterodimer of a large subunit and a small subunit.</text>
</comment>
<evidence type="ECO:0000256" key="8">
    <source>
        <dbReference type="ARBA" id="ARBA00022801"/>
    </source>
</evidence>